<evidence type="ECO:0000256" key="5">
    <source>
        <dbReference type="SAM" id="Phobius"/>
    </source>
</evidence>
<evidence type="ECO:0000256" key="2">
    <source>
        <dbReference type="ARBA" id="ARBA00022692"/>
    </source>
</evidence>
<organism evidence="7 8">
    <name type="scientific">Knoellia sinensis KCTC 19936</name>
    <dbReference type="NCBI Taxonomy" id="1385520"/>
    <lineage>
        <taxon>Bacteria</taxon>
        <taxon>Bacillati</taxon>
        <taxon>Actinomycetota</taxon>
        <taxon>Actinomycetes</taxon>
        <taxon>Micrococcales</taxon>
        <taxon>Intrasporangiaceae</taxon>
        <taxon>Knoellia</taxon>
    </lineage>
</organism>
<dbReference type="InterPro" id="IPR007016">
    <property type="entry name" value="O-antigen_ligase-rel_domated"/>
</dbReference>
<comment type="subcellular location">
    <subcellularLocation>
        <location evidence="1">Membrane</location>
        <topology evidence="1">Multi-pass membrane protein</topology>
    </subcellularLocation>
</comment>
<evidence type="ECO:0000313" key="8">
    <source>
        <dbReference type="Proteomes" id="UP000030002"/>
    </source>
</evidence>
<dbReference type="eggNOG" id="COG3307">
    <property type="taxonomic scope" value="Bacteria"/>
</dbReference>
<accession>A0A0A0JE20</accession>
<sequence length="283" mass="29128">MGFIVALGSVTIILLLGVLLTGGPAKQPLEYANANAALAVQVVALCGLALATQPRSRHPAVSAVLALGVLTVVLNRSVAGTSLVLPLTLVIGLVVWLRPERRLWTAIAVATSAVAATVSAAVVVQAAEAPHFPGWADRAFDSARERLWQDAAALWRESPFLGSGPGSFAKTSALTADPDTMSAHSAVLQVGAETGWVGVGFMVLVALGGLVWAARGHAPEAIIAVAAWTALLVHSQVDHLLDFGSVVVAAGIVIGWAGASRSPRLAASSEQFDVTQSESPFTR</sequence>
<protein>
    <recommendedName>
        <fullName evidence="6">O-antigen ligase-related domain-containing protein</fullName>
    </recommendedName>
</protein>
<evidence type="ECO:0000256" key="4">
    <source>
        <dbReference type="ARBA" id="ARBA00023136"/>
    </source>
</evidence>
<dbReference type="STRING" id="1385520.N802_01080"/>
<dbReference type="AlphaFoldDB" id="A0A0A0JE20"/>
<evidence type="ECO:0000259" key="6">
    <source>
        <dbReference type="Pfam" id="PF04932"/>
    </source>
</evidence>
<comment type="caution">
    <text evidence="7">The sequence shown here is derived from an EMBL/GenBank/DDBJ whole genome shotgun (WGS) entry which is preliminary data.</text>
</comment>
<evidence type="ECO:0000313" key="7">
    <source>
        <dbReference type="EMBL" id="KGN35004.1"/>
    </source>
</evidence>
<dbReference type="InterPro" id="IPR051533">
    <property type="entry name" value="WaaL-like"/>
</dbReference>
<name>A0A0A0JE20_9MICO</name>
<dbReference type="GO" id="GO:0016020">
    <property type="term" value="C:membrane"/>
    <property type="evidence" value="ECO:0007669"/>
    <property type="project" value="UniProtKB-SubCell"/>
</dbReference>
<dbReference type="Pfam" id="PF04932">
    <property type="entry name" value="Wzy_C"/>
    <property type="match status" value="1"/>
</dbReference>
<feature type="transmembrane region" description="Helical" evidence="5">
    <location>
        <begin position="195"/>
        <end position="214"/>
    </location>
</feature>
<dbReference type="EMBL" id="AVPJ01000001">
    <property type="protein sequence ID" value="KGN35004.1"/>
    <property type="molecule type" value="Genomic_DNA"/>
</dbReference>
<proteinExistence type="predicted"/>
<dbReference type="Proteomes" id="UP000030002">
    <property type="component" value="Unassembled WGS sequence"/>
</dbReference>
<keyword evidence="2 5" id="KW-0812">Transmembrane</keyword>
<feature type="transmembrane region" description="Helical" evidence="5">
    <location>
        <begin position="104"/>
        <end position="127"/>
    </location>
</feature>
<keyword evidence="8" id="KW-1185">Reference proteome</keyword>
<dbReference type="PANTHER" id="PTHR37422">
    <property type="entry name" value="TEICHURONIC ACID BIOSYNTHESIS PROTEIN TUAE"/>
    <property type="match status" value="1"/>
</dbReference>
<reference evidence="7 8" key="1">
    <citation type="submission" date="2013-08" db="EMBL/GenBank/DDBJ databases">
        <title>The genome sequence of Knoellia sinensis.</title>
        <authorList>
            <person name="Zhu W."/>
            <person name="Wang G."/>
        </authorList>
    </citation>
    <scope>NUCLEOTIDE SEQUENCE [LARGE SCALE GENOMIC DNA]</scope>
    <source>
        <strain evidence="7 8">KCTC 19936</strain>
    </source>
</reference>
<feature type="transmembrane region" description="Helical" evidence="5">
    <location>
        <begin position="80"/>
        <end position="97"/>
    </location>
</feature>
<feature type="domain" description="O-antigen ligase-related" evidence="6">
    <location>
        <begin position="64"/>
        <end position="201"/>
    </location>
</feature>
<keyword evidence="4 5" id="KW-0472">Membrane</keyword>
<dbReference type="PANTHER" id="PTHR37422:SF13">
    <property type="entry name" value="LIPOPOLYSACCHARIDE BIOSYNTHESIS PROTEIN PA4999-RELATED"/>
    <property type="match status" value="1"/>
</dbReference>
<keyword evidence="3 5" id="KW-1133">Transmembrane helix</keyword>
<gene>
    <name evidence="7" type="ORF">N802_01080</name>
</gene>
<evidence type="ECO:0000256" key="1">
    <source>
        <dbReference type="ARBA" id="ARBA00004141"/>
    </source>
</evidence>
<evidence type="ECO:0000256" key="3">
    <source>
        <dbReference type="ARBA" id="ARBA00022989"/>
    </source>
</evidence>